<feature type="transmembrane region" description="Helical" evidence="1">
    <location>
        <begin position="12"/>
        <end position="33"/>
    </location>
</feature>
<dbReference type="SUPFAM" id="SSF54523">
    <property type="entry name" value="Pili subunits"/>
    <property type="match status" value="1"/>
</dbReference>
<reference evidence="2" key="2">
    <citation type="journal article" date="2021" name="PeerJ">
        <title>Extensive microbial diversity within the chicken gut microbiome revealed by metagenomics and culture.</title>
        <authorList>
            <person name="Gilroy R."/>
            <person name="Ravi A."/>
            <person name="Getino M."/>
            <person name="Pursley I."/>
            <person name="Horton D.L."/>
            <person name="Alikhan N.F."/>
            <person name="Baker D."/>
            <person name="Gharbi K."/>
            <person name="Hall N."/>
            <person name="Watson M."/>
            <person name="Adriaenssens E.M."/>
            <person name="Foster-Nyarko E."/>
            <person name="Jarju S."/>
            <person name="Secka A."/>
            <person name="Antonio M."/>
            <person name="Oren A."/>
            <person name="Chaudhuri R.R."/>
            <person name="La Ragione R."/>
            <person name="Hildebrand F."/>
            <person name="Pallen M.J."/>
        </authorList>
    </citation>
    <scope>NUCLEOTIDE SEQUENCE</scope>
    <source>
        <strain evidence="2">6276</strain>
    </source>
</reference>
<dbReference type="Proteomes" id="UP000823928">
    <property type="component" value="Unassembled WGS sequence"/>
</dbReference>
<protein>
    <submittedName>
        <fullName evidence="2">Type II secretion system protein</fullName>
    </submittedName>
</protein>
<dbReference type="InterPro" id="IPR012902">
    <property type="entry name" value="N_methyl_site"/>
</dbReference>
<organism evidence="2 3">
    <name type="scientific">Candidatus Scatousia excrementigallinarum</name>
    <dbReference type="NCBI Taxonomy" id="2840935"/>
    <lineage>
        <taxon>Bacteria</taxon>
        <taxon>Candidatus Scatousia</taxon>
    </lineage>
</organism>
<reference evidence="2" key="1">
    <citation type="submission" date="2020-10" db="EMBL/GenBank/DDBJ databases">
        <authorList>
            <person name="Gilroy R."/>
        </authorList>
    </citation>
    <scope>NUCLEOTIDE SEQUENCE</scope>
    <source>
        <strain evidence="2">6276</strain>
    </source>
</reference>
<dbReference type="Gene3D" id="3.30.700.10">
    <property type="entry name" value="Glycoprotein, Type 4 Pilin"/>
    <property type="match status" value="1"/>
</dbReference>
<name>A0A9D1EXE9_9BACT</name>
<keyword evidence="1" id="KW-0812">Transmembrane</keyword>
<sequence>RRSLSVKGFTLAEVLVTLGIIGIVAAMTLPALVQNYQKTVIKNQFKKSYNIVQNAYKMAEAQLGFTPQCSYGYDWVGNKCLEYDKNGNCIKYDGSGNGATANQSADCSVLKEQLKKTYKIVKICEKNALKQNCIPVYKGNDTVYKESHDTDDDYDANVSTSGCSGWRESPIHNNREAWDLADGTIILWYSNMLFALDVNGMKGPNKWGHDLFPFRLYRPKSGGLKVEAGGCDIIEKGGVSTKEMLKNLYNR</sequence>
<evidence type="ECO:0000256" key="1">
    <source>
        <dbReference type="SAM" id="Phobius"/>
    </source>
</evidence>
<feature type="non-terminal residue" evidence="2">
    <location>
        <position position="1"/>
    </location>
</feature>
<dbReference type="InterPro" id="IPR045584">
    <property type="entry name" value="Pilin-like"/>
</dbReference>
<evidence type="ECO:0000313" key="2">
    <source>
        <dbReference type="EMBL" id="HIS35295.1"/>
    </source>
</evidence>
<proteinExistence type="predicted"/>
<dbReference type="NCBIfam" id="TIGR02532">
    <property type="entry name" value="IV_pilin_GFxxxE"/>
    <property type="match status" value="1"/>
</dbReference>
<evidence type="ECO:0000313" key="3">
    <source>
        <dbReference type="Proteomes" id="UP000823928"/>
    </source>
</evidence>
<dbReference type="Pfam" id="PF07963">
    <property type="entry name" value="N_methyl"/>
    <property type="match status" value="1"/>
</dbReference>
<gene>
    <name evidence="2" type="ORF">IAC10_01500</name>
</gene>
<keyword evidence="1" id="KW-1133">Transmembrane helix</keyword>
<accession>A0A9D1EXE9</accession>
<comment type="caution">
    <text evidence="2">The sequence shown here is derived from an EMBL/GenBank/DDBJ whole genome shotgun (WGS) entry which is preliminary data.</text>
</comment>
<dbReference type="AlphaFoldDB" id="A0A9D1EXE9"/>
<dbReference type="EMBL" id="DVIU01000033">
    <property type="protein sequence ID" value="HIS35295.1"/>
    <property type="molecule type" value="Genomic_DNA"/>
</dbReference>
<keyword evidence="1" id="KW-0472">Membrane</keyword>